<dbReference type="Proteomes" id="UP000695007">
    <property type="component" value="Unplaced"/>
</dbReference>
<gene>
    <name evidence="7" type="primary">LOC105359107</name>
</gene>
<dbReference type="Pfam" id="PF23565">
    <property type="entry name" value="ARM_TANGO6"/>
    <property type="match status" value="1"/>
</dbReference>
<evidence type="ECO:0000313" key="6">
    <source>
        <dbReference type="Proteomes" id="UP000695007"/>
    </source>
</evidence>
<evidence type="ECO:0000259" key="5">
    <source>
        <dbReference type="Pfam" id="PF23565"/>
    </source>
</evidence>
<sequence length="921" mass="105698">MNFNKHATNNIDDEQLNEKLDAAYSCINKNILDEILQDQTTKSDIKNTEWQYLHLILYTINTLCNSELTDEKSVINVDQFRVIEIAIDVATSIGILPQLKVYMTKMHSRRFNIKENNDNIIEKHKILTYTVNTFLDCFDNIILRPALITQLDCLLAALLQLSHAVLKKPTIQNVASNISSSEFNMTIELYTKLKGEQETFCQKLHKLIANCPQSLLIKELMVLMGVKNNPKWFHVNIKSYLIDGIMMANGVRALTLAICNEVSDLGKCWDKLDITAQLIVTSHGLNTEKYYDSVCSQIIDMLTFQNNKQEIIIANYYIKALYDYNPDICINKIILIVMEPLLLKNVSQEDSSIIKTEDEVSLCIENLSKLFISMDAEFKCLPLKLLSLVALPLFSLYVSSYRSIYVLRKQVRQLLLQILADESHREMIFSIFLNDRQSKNDEFGKQLCFQFGVNGGFQIILESVLIEQEEIVDCLFDLVRKDGHLSFSLFTYLLKVLPKINELSEEVQKGKLLETTTDTMMRIEKQISAMKLLTLLSGSTQVQKEQIKNPEPLLYFIKFFFSKITSTSINDDTSSYEQDISILYIGLMLIKIILTENFMHNWDIFQKFITDIKQFDFESVPEHIVSIVEEIEIIIKKKNKTSHFRNYSDLSVNAKNLSEFDKALADLTDPLLPVRAHGIISLTKLIENRHPEILMKKDFLFYLFQENLNHDDSFIYLAAINGICAMSTIYPEKVILILVQEFIGMSEQTRNHDLLPETRAKLGEILVKITRALGEMTPKYKSLLVNGFLTGTRDPHALVRSSSLSCLGEFCKIMGFRLGNLITEILYCIGCIIKTDKDDDCRRAGVLVVTLLLRGLGKDTLTQLGENLVTLYRSLKHLRENDKDPVLQLHAQLALEEFDDIVQQFLFTKPKLEKSIFLLKN</sequence>
<organism evidence="6 7">
    <name type="scientific">Ceratosolen solmsi marchali</name>
    <dbReference type="NCBI Taxonomy" id="326594"/>
    <lineage>
        <taxon>Eukaryota</taxon>
        <taxon>Metazoa</taxon>
        <taxon>Ecdysozoa</taxon>
        <taxon>Arthropoda</taxon>
        <taxon>Hexapoda</taxon>
        <taxon>Insecta</taxon>
        <taxon>Pterygota</taxon>
        <taxon>Neoptera</taxon>
        <taxon>Endopterygota</taxon>
        <taxon>Hymenoptera</taxon>
        <taxon>Apocrita</taxon>
        <taxon>Proctotrupomorpha</taxon>
        <taxon>Chalcidoidea</taxon>
        <taxon>Agaonidae</taxon>
        <taxon>Agaoninae</taxon>
        <taxon>Ceratosolen</taxon>
    </lineage>
</organism>
<evidence type="ECO:0000256" key="1">
    <source>
        <dbReference type="ARBA" id="ARBA00005724"/>
    </source>
</evidence>
<dbReference type="InterPro" id="IPR019451">
    <property type="entry name" value="Rtp1_C1"/>
</dbReference>
<accession>A0AAJ6YB20</accession>
<name>A0AAJ6YB20_9HYME</name>
<dbReference type="Gene3D" id="1.25.10.10">
    <property type="entry name" value="Leucine-rich Repeat Variant"/>
    <property type="match status" value="1"/>
</dbReference>
<feature type="domain" description="RNA polymerase II assembly factor Rtp1 C-terminal" evidence="3">
    <location>
        <begin position="868"/>
        <end position="897"/>
    </location>
</feature>
<dbReference type="SUPFAM" id="SSF48371">
    <property type="entry name" value="ARM repeat"/>
    <property type="match status" value="1"/>
</dbReference>
<evidence type="ECO:0000256" key="2">
    <source>
        <dbReference type="ARBA" id="ARBA00022737"/>
    </source>
</evidence>
<comment type="similarity">
    <text evidence="1">Belongs to the Tango6 family.</text>
</comment>
<keyword evidence="2" id="KW-0677">Repeat</keyword>
<dbReference type="GO" id="GO:0009306">
    <property type="term" value="P:protein secretion"/>
    <property type="evidence" value="ECO:0007669"/>
    <property type="project" value="TreeGrafter"/>
</dbReference>
<dbReference type="InterPro" id="IPR057407">
    <property type="entry name" value="HEAT_TANGO6"/>
</dbReference>
<dbReference type="PANTHER" id="PTHR20959">
    <property type="entry name" value="TRANSPORT AND GOLGI ORGANIZATION PROTEIN 6 FAMILY MEMBER"/>
    <property type="match status" value="1"/>
</dbReference>
<feature type="domain" description="RNA polymerase II assembly factor Rtp1 C-terminal" evidence="4">
    <location>
        <begin position="660"/>
        <end position="776"/>
    </location>
</feature>
<dbReference type="GeneID" id="105359107"/>
<dbReference type="Pfam" id="PF10363">
    <property type="entry name" value="RTP1_C1"/>
    <property type="match status" value="1"/>
</dbReference>
<protein>
    <submittedName>
        <fullName evidence="7">Uncharacterized protein LOC105359107</fullName>
    </submittedName>
</protein>
<dbReference type="InterPro" id="IPR039600">
    <property type="entry name" value="TANGO6/Rtp1"/>
</dbReference>
<dbReference type="InterPro" id="IPR019414">
    <property type="entry name" value="Rtp1_C2"/>
</dbReference>
<reference evidence="7" key="1">
    <citation type="submission" date="2025-08" db="UniProtKB">
        <authorList>
            <consortium name="RefSeq"/>
        </authorList>
    </citation>
    <scope>IDENTIFICATION</scope>
</reference>
<dbReference type="InterPro" id="IPR000357">
    <property type="entry name" value="HEAT"/>
</dbReference>
<dbReference type="RefSeq" id="XP_011493889.1">
    <property type="nucleotide sequence ID" value="XM_011495587.1"/>
</dbReference>
<proteinExistence type="inferred from homology"/>
<keyword evidence="6" id="KW-1185">Reference proteome</keyword>
<feature type="domain" description="TANGO6 HEAT repeat" evidence="5">
    <location>
        <begin position="245"/>
        <end position="497"/>
    </location>
</feature>
<dbReference type="AlphaFoldDB" id="A0AAJ6YB20"/>
<dbReference type="InterPro" id="IPR016024">
    <property type="entry name" value="ARM-type_fold"/>
</dbReference>
<evidence type="ECO:0000259" key="4">
    <source>
        <dbReference type="Pfam" id="PF10363"/>
    </source>
</evidence>
<dbReference type="KEGG" id="csol:105359107"/>
<dbReference type="Pfam" id="PF02985">
    <property type="entry name" value="HEAT"/>
    <property type="match status" value="1"/>
</dbReference>
<dbReference type="Pfam" id="PF10304">
    <property type="entry name" value="RTP1_C2"/>
    <property type="match status" value="1"/>
</dbReference>
<dbReference type="CTD" id="79613"/>
<dbReference type="InterPro" id="IPR011989">
    <property type="entry name" value="ARM-like"/>
</dbReference>
<evidence type="ECO:0000313" key="7">
    <source>
        <dbReference type="RefSeq" id="XP_011493889.1"/>
    </source>
</evidence>
<evidence type="ECO:0000259" key="3">
    <source>
        <dbReference type="Pfam" id="PF10304"/>
    </source>
</evidence>
<dbReference type="PANTHER" id="PTHR20959:SF1">
    <property type="entry name" value="TRANSPORT AND GOLGI ORGANIZATION PROTEIN 6 HOMOLOG"/>
    <property type="match status" value="1"/>
</dbReference>